<evidence type="ECO:0000313" key="2">
    <source>
        <dbReference type="Proteomes" id="UP001162483"/>
    </source>
</evidence>
<name>A0ABN9AD56_9NEOB</name>
<keyword evidence="2" id="KW-1185">Reference proteome</keyword>
<evidence type="ECO:0000313" key="1">
    <source>
        <dbReference type="EMBL" id="CAI9532572.1"/>
    </source>
</evidence>
<proteinExistence type="predicted"/>
<accession>A0ABN9AD56</accession>
<gene>
    <name evidence="1" type="ORF">SPARVUS_LOCUS241994</name>
</gene>
<dbReference type="Proteomes" id="UP001162483">
    <property type="component" value="Unassembled WGS sequence"/>
</dbReference>
<dbReference type="EMBL" id="CATNWA010000065">
    <property type="protein sequence ID" value="CAI9532572.1"/>
    <property type="molecule type" value="Genomic_DNA"/>
</dbReference>
<sequence>MGPPTDPGTSGSARVSKWSVRPWFTTTSSKEHGYCVFGVFTFAHV</sequence>
<organism evidence="1 2">
    <name type="scientific">Staurois parvus</name>
    <dbReference type="NCBI Taxonomy" id="386267"/>
    <lineage>
        <taxon>Eukaryota</taxon>
        <taxon>Metazoa</taxon>
        <taxon>Chordata</taxon>
        <taxon>Craniata</taxon>
        <taxon>Vertebrata</taxon>
        <taxon>Euteleostomi</taxon>
        <taxon>Amphibia</taxon>
        <taxon>Batrachia</taxon>
        <taxon>Anura</taxon>
        <taxon>Neobatrachia</taxon>
        <taxon>Ranoidea</taxon>
        <taxon>Ranidae</taxon>
        <taxon>Staurois</taxon>
    </lineage>
</organism>
<reference evidence="1" key="1">
    <citation type="submission" date="2023-05" db="EMBL/GenBank/DDBJ databases">
        <authorList>
            <person name="Stuckert A."/>
        </authorList>
    </citation>
    <scope>NUCLEOTIDE SEQUENCE</scope>
</reference>
<comment type="caution">
    <text evidence="1">The sequence shown here is derived from an EMBL/GenBank/DDBJ whole genome shotgun (WGS) entry which is preliminary data.</text>
</comment>
<protein>
    <submittedName>
        <fullName evidence="1">Uncharacterized protein</fullName>
    </submittedName>
</protein>